<dbReference type="InterPro" id="IPR006429">
    <property type="entry name" value="Phage_lambda_portal"/>
</dbReference>
<organism evidence="3">
    <name type="scientific">Escherichia coli</name>
    <dbReference type="NCBI Taxonomy" id="562"/>
    <lineage>
        <taxon>Bacteria</taxon>
        <taxon>Pseudomonadati</taxon>
        <taxon>Pseudomonadota</taxon>
        <taxon>Gammaproteobacteria</taxon>
        <taxon>Enterobacterales</taxon>
        <taxon>Enterobacteriaceae</taxon>
        <taxon>Escherichia</taxon>
    </lineage>
</organism>
<feature type="region of interest" description="Disordered" evidence="1">
    <location>
        <begin position="503"/>
        <end position="524"/>
    </location>
</feature>
<reference evidence="2" key="5">
    <citation type="submission" date="2024-02" db="EMBL/GenBank/DDBJ databases">
        <authorList>
            <consortium name="Clinical and Environmental Microbiology Branch: Whole genome sequencing antimicrobial resistance pathogens in the healthcare setting"/>
        </authorList>
    </citation>
    <scope>NUCLEOTIDE SEQUENCE</scope>
    <source>
        <strain evidence="2">1924188</strain>
    </source>
</reference>
<dbReference type="Proteomes" id="UP001285616">
    <property type="component" value="Unassembled WGS sequence"/>
</dbReference>
<name>A0A066T9U0_ECOLX</name>
<reference evidence="6" key="4">
    <citation type="journal article" date="2023" name="Microorganisms">
        <title>Comparative Genomic Analysis of ST131 Subclade C2 of ESBL-Producing E. coli Isolates from Patients with Recurrent and Sporadic Urinary Tract Infections.</title>
        <authorList>
            <person name="Jaen-Luchoro D."/>
            <person name="Kahnamouei A."/>
            <person name="Yazdanshenas S."/>
            <person name="Lindblom A."/>
            <person name="Samuelsson E."/>
            <person name="Ahren C."/>
            <person name="Karami N."/>
        </authorList>
    </citation>
    <scope>NUCLEOTIDE SEQUENCE</scope>
    <source>
        <strain evidence="6">S7</strain>
    </source>
</reference>
<evidence type="ECO:0000313" key="7">
    <source>
        <dbReference type="Proteomes" id="UP000288730"/>
    </source>
</evidence>
<gene>
    <name evidence="5" type="ORF">EPS76_05460</name>
    <name evidence="3" type="ORF">GRC73_12080</name>
    <name evidence="4" type="ORF">HIE29_004182</name>
    <name evidence="6" type="ORF">OGM49_13985</name>
    <name evidence="2" type="ORF">R8O40_003753</name>
</gene>
<sequence>MTAPQQLLGPDGKTPLRRYAGYNGGGPGFGGQLIDWNAPQQSADAALLPNFYRGNARADDLVRNNGVASNAVQLHQDHIVGNLFKLSYRPNWRYLGISREDARALARDVEVAWTEYAEDPHCTIDIERKRTFTMMIREGVATHAFNGETCVQPVWESSAGSVFRTRFKMVSPKRIRNPGYAADTQFRRAGVDIDKNGAAVGYWIAEDTYPLGGVGKCRRIPAQLSSGRHAFIHIFEPLEDGQTRGDNIFYSVMERLKMLDTLQQTQLQSAIVKAMYAATIESELDSQQAFEYIAGAGTDIDSNPLNSFIQSYVTYYNGANIKLGGVKVPHLHPGDKLSLQTAQNADAGFSSLEKSLLRYVAAGVGASYEELSRDYSQVSYSSARASANVSWRFFMGRRRFIAARQASLMFCCWFEEALARGIITLPRSAVRSFYEARNSWTNALWIGAGRMAIDGLKEVQESAMRITTGLSTYQNELALQGQDYEEVMEQQEYEIQRRREMGLSEPSWSVSHPSNTNDNGWGGN</sequence>
<accession>A0A066T9U0</accession>
<dbReference type="EMBL" id="ABONVU020000015">
    <property type="protein sequence ID" value="EMJ5255470.1"/>
    <property type="molecule type" value="Genomic_DNA"/>
</dbReference>
<evidence type="ECO:0000313" key="6">
    <source>
        <dbReference type="EMBL" id="WLM93860.1"/>
    </source>
</evidence>
<protein>
    <submittedName>
        <fullName evidence="3">Phage portal protein</fullName>
    </submittedName>
</protein>
<dbReference type="GO" id="GO:0005198">
    <property type="term" value="F:structural molecule activity"/>
    <property type="evidence" value="ECO:0007669"/>
    <property type="project" value="InterPro"/>
</dbReference>
<dbReference type="EMBL" id="CP107128">
    <property type="protein sequence ID" value="WLM93860.1"/>
    <property type="molecule type" value="Genomic_DNA"/>
</dbReference>
<dbReference type="Pfam" id="PF05136">
    <property type="entry name" value="Phage_portal_2"/>
    <property type="match status" value="1"/>
</dbReference>
<dbReference type="EMBL" id="DABBJX010000011">
    <property type="protein sequence ID" value="HAH4524745.1"/>
    <property type="molecule type" value="Genomic_DNA"/>
</dbReference>
<dbReference type="Proteomes" id="UP001180189">
    <property type="component" value="Chromosome"/>
</dbReference>
<dbReference type="AlphaFoldDB" id="A0A066T9U0"/>
<dbReference type="Proteomes" id="UP000288730">
    <property type="component" value="Unassembled WGS sequence"/>
</dbReference>
<proteinExistence type="predicted"/>
<reference evidence="3" key="1">
    <citation type="journal article" date="2018" name="Genome Biol.">
        <title>SKESA: strategic k-mer extension for scrupulous assemblies.</title>
        <authorList>
            <person name="Souvorov A."/>
            <person name="Agarwala R."/>
            <person name="Lipman D.J."/>
        </authorList>
    </citation>
    <scope>NUCLEOTIDE SEQUENCE [LARGE SCALE GENOMIC DNA]</scope>
    <source>
        <strain evidence="4">C0382</strain>
        <strain evidence="3">EC00763</strain>
    </source>
</reference>
<evidence type="ECO:0000313" key="4">
    <source>
        <dbReference type="EMBL" id="HAH7770692.1"/>
    </source>
</evidence>
<evidence type="ECO:0000256" key="1">
    <source>
        <dbReference type="SAM" id="MobiDB-lite"/>
    </source>
</evidence>
<dbReference type="EMBL" id="DABCJL010000011">
    <property type="protein sequence ID" value="HAH7770692.1"/>
    <property type="molecule type" value="Genomic_DNA"/>
</dbReference>
<dbReference type="EMBL" id="SCJN01000025">
    <property type="protein sequence ID" value="RXD17400.1"/>
    <property type="molecule type" value="Genomic_DNA"/>
</dbReference>
<reference evidence="3" key="3">
    <citation type="submission" date="2019-12" db="EMBL/GenBank/DDBJ databases">
        <authorList>
            <consortium name="NCBI Pathogen Detection Project"/>
        </authorList>
    </citation>
    <scope>NUCLEOTIDE SEQUENCE</scope>
    <source>
        <strain evidence="4">C0382</strain>
        <strain evidence="3">EC00763</strain>
    </source>
</reference>
<feature type="compositionally biased region" description="Polar residues" evidence="1">
    <location>
        <begin position="506"/>
        <end position="524"/>
    </location>
</feature>
<dbReference type="NCBIfam" id="TIGR01539">
    <property type="entry name" value="portal_lambda"/>
    <property type="match status" value="1"/>
</dbReference>
<dbReference type="Proteomes" id="UP000843571">
    <property type="component" value="Unassembled WGS sequence"/>
</dbReference>
<evidence type="ECO:0000313" key="3">
    <source>
        <dbReference type="EMBL" id="HAH4524745.1"/>
    </source>
</evidence>
<evidence type="ECO:0000313" key="5">
    <source>
        <dbReference type="EMBL" id="RXD17400.1"/>
    </source>
</evidence>
<evidence type="ECO:0000313" key="2">
    <source>
        <dbReference type="EMBL" id="EMJ5255470.1"/>
    </source>
</evidence>
<dbReference type="GO" id="GO:0019068">
    <property type="term" value="P:virion assembly"/>
    <property type="evidence" value="ECO:0007669"/>
    <property type="project" value="InterPro"/>
</dbReference>
<reference evidence="5 7" key="2">
    <citation type="submission" date="2019-01" db="EMBL/GenBank/DDBJ databases">
        <title>Genomic analysis of febrile catheter-associated UTI E. coli isolates.</title>
        <authorList>
            <person name="Potter R."/>
            <person name="Zou Z."/>
            <person name="Henderson J."/>
            <person name="Dantas G."/>
        </authorList>
    </citation>
    <scope>NUCLEOTIDE SEQUENCE [LARGE SCALE GENOMIC DNA]</scope>
    <source>
        <strain evidence="5 7">29_CAASB</strain>
    </source>
</reference>
<dbReference type="RefSeq" id="WP_000126513.1">
    <property type="nucleotide sequence ID" value="NZ_AP018784.2"/>
</dbReference>